<evidence type="ECO:0000256" key="8">
    <source>
        <dbReference type="ARBA" id="ARBA00023002"/>
    </source>
</evidence>
<accession>A0A9Q1CHA0</accession>
<keyword evidence="5 14" id="KW-0001">2Fe-2S</keyword>
<dbReference type="Gene3D" id="1.10.150.120">
    <property type="entry name" value="[2Fe-2S]-binding domain"/>
    <property type="match status" value="1"/>
</dbReference>
<dbReference type="InterPro" id="IPR036318">
    <property type="entry name" value="FAD-bd_PCMH-like_sf"/>
</dbReference>
<dbReference type="Gene3D" id="3.90.1170.50">
    <property type="entry name" value="Aldehyde oxidase/xanthine dehydrogenase, a/b hammerhead"/>
    <property type="match status" value="1"/>
</dbReference>
<feature type="binding site" evidence="13">
    <location>
        <position position="350"/>
    </location>
    <ligand>
        <name>FAD</name>
        <dbReference type="ChEBI" id="CHEBI:57692"/>
    </ligand>
</feature>
<feature type="active site" description="Proton acceptor" evidence="12">
    <location>
        <position position="1211"/>
    </location>
</feature>
<name>A0A9Q1CHA0_HOLLE</name>
<comment type="caution">
    <text evidence="17">The sequence shown here is derived from an EMBL/GenBank/DDBJ whole genome shotgun (WGS) entry which is preliminary data.</text>
</comment>
<dbReference type="Gene3D" id="3.30.43.10">
    <property type="entry name" value="Uridine Diphospho-n-acetylenolpyruvylglucosamine Reductase, domain 2"/>
    <property type="match status" value="1"/>
</dbReference>
<feature type="binding site" evidence="14">
    <location>
        <position position="746"/>
    </location>
    <ligand>
        <name>Mo-molybdopterin</name>
        <dbReference type="ChEBI" id="CHEBI:71302"/>
    </ligand>
    <ligandPart>
        <name>Mo</name>
        <dbReference type="ChEBI" id="CHEBI:28685"/>
    </ligandPart>
</feature>
<dbReference type="AlphaFoldDB" id="A0A9Q1CHA0"/>
<dbReference type="FunFam" id="3.90.1170.50:FF:000001">
    <property type="entry name" value="Aldehyde oxidase 1"/>
    <property type="match status" value="1"/>
</dbReference>
<feature type="binding site" evidence="14">
    <location>
        <position position="860"/>
    </location>
    <ligand>
        <name>Mo-molybdopterin</name>
        <dbReference type="ChEBI" id="CHEBI:71302"/>
    </ligand>
    <ligandPart>
        <name>Mo</name>
        <dbReference type="ChEBI" id="CHEBI:28685"/>
    </ligandPart>
</feature>
<dbReference type="EMBL" id="JAIZAY010000003">
    <property type="protein sequence ID" value="KAJ8045307.1"/>
    <property type="molecule type" value="Genomic_DNA"/>
</dbReference>
<dbReference type="InterPro" id="IPR016166">
    <property type="entry name" value="FAD-bd_PCMH"/>
</dbReference>
<evidence type="ECO:0000313" key="18">
    <source>
        <dbReference type="Proteomes" id="UP001152320"/>
    </source>
</evidence>
<evidence type="ECO:0000259" key="16">
    <source>
        <dbReference type="PROSITE" id="PS51387"/>
    </source>
</evidence>
<dbReference type="Pfam" id="PF00941">
    <property type="entry name" value="FAD_binding_5"/>
    <property type="match status" value="1"/>
</dbReference>
<dbReference type="GO" id="GO:0071949">
    <property type="term" value="F:FAD binding"/>
    <property type="evidence" value="ECO:0007669"/>
    <property type="project" value="InterPro"/>
</dbReference>
<dbReference type="OrthoDB" id="8300278at2759"/>
<feature type="binding site" evidence="14">
    <location>
        <position position="62"/>
    </location>
    <ligand>
        <name>[2Fe-2S] cluster</name>
        <dbReference type="ChEBI" id="CHEBI:190135"/>
        <label>2</label>
    </ligand>
</feature>
<proteinExistence type="inferred from homology"/>
<comment type="cofactor">
    <cofactor evidence="1 13">
        <name>FAD</name>
        <dbReference type="ChEBI" id="CHEBI:57692"/>
    </cofactor>
</comment>
<feature type="binding site" evidence="14">
    <location>
        <position position="94"/>
    </location>
    <ligand>
        <name>[2Fe-2S] cluster</name>
        <dbReference type="ChEBI" id="CHEBI:190135"/>
        <label>2</label>
    </ligand>
</feature>
<dbReference type="Pfam" id="PF20256">
    <property type="entry name" value="MoCoBD_2"/>
    <property type="match status" value="1"/>
</dbReference>
<comment type="similarity">
    <text evidence="2">Belongs to the xanthine dehydrogenase family.</text>
</comment>
<dbReference type="FunFam" id="1.10.150.120:FF:000009">
    <property type="entry name" value="Aldehyde oxidase 6"/>
    <property type="match status" value="1"/>
</dbReference>
<feature type="binding site" evidence="13">
    <location>
        <position position="306"/>
    </location>
    <ligand>
        <name>FAD</name>
        <dbReference type="ChEBI" id="CHEBI:57692"/>
    </ligand>
</feature>
<dbReference type="PANTHER" id="PTHR45444">
    <property type="entry name" value="XANTHINE DEHYDROGENASE"/>
    <property type="match status" value="1"/>
</dbReference>
<feature type="binding site" evidence="13">
    <location>
        <position position="283"/>
    </location>
    <ligand>
        <name>FAD</name>
        <dbReference type="ChEBI" id="CHEBI:57692"/>
    </ligand>
</feature>
<dbReference type="InterPro" id="IPR005107">
    <property type="entry name" value="CO_DH_flav_C"/>
</dbReference>
<dbReference type="Gene3D" id="3.30.365.10">
    <property type="entry name" value="Aldehyde oxidase/xanthine dehydrogenase, molybdopterin binding domain"/>
    <property type="match status" value="4"/>
</dbReference>
<keyword evidence="4" id="KW-0285">Flavoprotein</keyword>
<evidence type="ECO:0000256" key="7">
    <source>
        <dbReference type="ARBA" id="ARBA00022827"/>
    </source>
</evidence>
<dbReference type="InterPro" id="IPR046867">
    <property type="entry name" value="AldOxase/xan_DH_MoCoBD2"/>
</dbReference>
<evidence type="ECO:0000256" key="6">
    <source>
        <dbReference type="ARBA" id="ARBA00022723"/>
    </source>
</evidence>
<evidence type="ECO:0000256" key="14">
    <source>
        <dbReference type="PIRSR" id="PIRSR000127-3"/>
    </source>
</evidence>
<dbReference type="SUPFAM" id="SSF55447">
    <property type="entry name" value="CO dehydrogenase flavoprotein C-terminal domain-like"/>
    <property type="match status" value="1"/>
</dbReference>
<evidence type="ECO:0000256" key="1">
    <source>
        <dbReference type="ARBA" id="ARBA00001974"/>
    </source>
</evidence>
<dbReference type="GO" id="GO:0005506">
    <property type="term" value="F:iron ion binding"/>
    <property type="evidence" value="ECO:0007669"/>
    <property type="project" value="InterPro"/>
</dbReference>
<dbReference type="InterPro" id="IPR036856">
    <property type="entry name" value="Ald_Oxase/Xan_DH_a/b_sf"/>
</dbReference>
<dbReference type="Proteomes" id="UP001152320">
    <property type="component" value="Chromosome 3"/>
</dbReference>
<dbReference type="Pfam" id="PF03450">
    <property type="entry name" value="CO_deh_flav_C"/>
    <property type="match status" value="1"/>
</dbReference>
<dbReference type="PANTHER" id="PTHR45444:SF3">
    <property type="entry name" value="XANTHINE DEHYDROGENASE"/>
    <property type="match status" value="1"/>
</dbReference>
<sequence length="1279" mass="140109">MLSSLNQATRTVSHTAVNACLIPICSVYGKAVTTVEGIGSVKKIHPVQERIAKAHGSQCGFCTPGFVMSMYTLLRSNPVPTMAEIEAALEGNLCRCTAYRPIVEGFRSFSKGCCQGQTDQCCQSPVVKDERDRSLSSELFRSQEFAPYDPTQDVIFPPELLLMANRPKSQDCLLFQSEKATWLQPFSLDSLLKLKGAYPSGKIVAGNTDIGVEVRYQDKDYPLLINAQQIPELKQLTCDQYGVHVGAAVTVSRLTAFLKQQVKLQSDHKTRVFEGVIEMLSWFGGAQIRNVASIGGNVISASPVSDFGPLLMASGSTLHVASEKGTRTLTVDETFLCGYKQTSLRDNEILTAVNIPYTTEDEYFFSFKQSGRKEDPYGVVKASMMVAFQPNTNIVKELRIAFGGVANTVVMAKETMRQLRGKIWNDGLLATANKTLLEDIPITPGAPGGFEKYRQSLALGFFFKFYLRILENLINSKMLAEVQPIPETWKSAAVELTKRSFKSTQLFQEVPSSQEDVDPVGRPLVTLSSIQQATGEVRYLDDIPFEEDELCLALVFSTCAHANIRSIDFESALSVEGVCDVVSAQDVPGNNWAGLKVTDEELFASEKVNCAGQVIAGVVAKDQVTARNAAKLVKVEYEELEPILTIQDAVEKGSFLADPIILMDGDAERALKEADHVIQGEVSTGGQEHFYMETQRCRVKPLGEHKEIEVDVSSQALSLVQDAVVKALGIPGNRVICKAKRIGGGFGGKAYRTSIIAAITAVAAVKSGNPVRLVLDRHEDMICSGGRHPYLVQYKVGFTKEGKLTAADITFYSNGGYSLDASASVMITTLLKFENGYKIPNVKVTGICCKTNLPSFTAFRAFGAPQGILSTETWMTEIAHVCGISQEQVREINFYKEGDATHHSQRLLGVTLSRCWEECLSQSDFATRRTNVDNFNKTNRWKKRGLAIIPIKYGISFISIVRFLNQSGALVQVYKDGSVLLSHGGIEMGQGLYTKMIQVASRTLGISAEKIHTSETSTDKVPNTPGTAASTGSDLNGMAVKQACEKILHQLKPVIEKNPNGSWEEWVLAAYLARISLSATGFYMTPDLDYDMEKNQGRSFNYFCYGAAASEVEIDCLTGNHVVLRTDIVMDVGDSINPAVDIGQVEGGFMQGYGLFLTEDYRYSPDGHLLTKGPCAYKMPTVKNIPAEFNVSLLHNASNPRAICSSKAVGEPPVILSTSVFFAVKDAIKSARSDANLPINFRLDAPAVPERIRLACQDFLTEKIPEPKDATYVPYHIRP</sequence>
<dbReference type="SUPFAM" id="SSF56003">
    <property type="entry name" value="Molybdenum cofactor-binding domain"/>
    <property type="match status" value="1"/>
</dbReference>
<evidence type="ECO:0000256" key="3">
    <source>
        <dbReference type="ARBA" id="ARBA00022505"/>
    </source>
</evidence>
<dbReference type="Pfam" id="PF01315">
    <property type="entry name" value="Ald_Xan_dh_C"/>
    <property type="match status" value="1"/>
</dbReference>
<dbReference type="InterPro" id="IPR000674">
    <property type="entry name" value="Ald_Oxase/Xan_DH_a/b"/>
</dbReference>
<dbReference type="GO" id="GO:0051537">
    <property type="term" value="F:2 iron, 2 sulfur cluster binding"/>
    <property type="evidence" value="ECO:0007669"/>
    <property type="project" value="UniProtKB-KW"/>
</dbReference>
<dbReference type="InterPro" id="IPR036683">
    <property type="entry name" value="CO_DH_flav_C_dom_sf"/>
</dbReference>
<dbReference type="Gene3D" id="3.30.390.50">
    <property type="entry name" value="CO dehydrogenase flavoprotein, C-terminal domain"/>
    <property type="match status" value="1"/>
</dbReference>
<keyword evidence="7 13" id="KW-0274">FAD</keyword>
<dbReference type="SUPFAM" id="SSF56176">
    <property type="entry name" value="FAD-binding/transporter-associated domain-like"/>
    <property type="match status" value="1"/>
</dbReference>
<keyword evidence="3 14" id="KW-0500">Molybdenum</keyword>
<comment type="cofactor">
    <cofactor evidence="14">
        <name>[2Fe-2S] cluster</name>
        <dbReference type="ChEBI" id="CHEBI:190135"/>
    </cofactor>
    <text evidence="14">Binds 2 [2Fe-2S] clusters.</text>
</comment>
<dbReference type="InterPro" id="IPR016169">
    <property type="entry name" value="FAD-bd_PCMH_sub2"/>
</dbReference>
<evidence type="ECO:0000256" key="10">
    <source>
        <dbReference type="ARBA" id="ARBA00023014"/>
    </source>
</evidence>
<feature type="binding site" evidence="14">
    <location>
        <position position="20"/>
    </location>
    <ligand>
        <name>[2Fe-2S] cluster</name>
        <dbReference type="ChEBI" id="CHEBI:190135"/>
        <label>1</label>
    </ligand>
</feature>
<dbReference type="InterPro" id="IPR016208">
    <property type="entry name" value="Ald_Oxase/xanthine_DH-like"/>
</dbReference>
<keyword evidence="9 14" id="KW-0408">Iron</keyword>
<dbReference type="InterPro" id="IPR037165">
    <property type="entry name" value="AldOxase/xan_DH_Mopterin-bd_sf"/>
</dbReference>
<dbReference type="InterPro" id="IPR016167">
    <property type="entry name" value="FAD-bd_PCMH_sub1"/>
</dbReference>
<dbReference type="Pfam" id="PF02738">
    <property type="entry name" value="MoCoBD_1"/>
    <property type="match status" value="1"/>
</dbReference>
<dbReference type="FunFam" id="3.30.365.10:FF:000003">
    <property type="entry name" value="Aldehyde oxidase 1"/>
    <property type="match status" value="1"/>
</dbReference>
<dbReference type="SUPFAM" id="SSF54665">
    <property type="entry name" value="CO dehydrogenase molybdoprotein N-domain-like"/>
    <property type="match status" value="1"/>
</dbReference>
<dbReference type="SUPFAM" id="SSF47741">
    <property type="entry name" value="CO dehydrogenase ISP C-domain like"/>
    <property type="match status" value="1"/>
</dbReference>
<dbReference type="InterPro" id="IPR012675">
    <property type="entry name" value="Beta-grasp_dom_sf"/>
</dbReference>
<dbReference type="InterPro" id="IPR008274">
    <property type="entry name" value="AldOxase/xan_DH_MoCoBD1"/>
</dbReference>
<evidence type="ECO:0000256" key="13">
    <source>
        <dbReference type="PIRSR" id="PIRSR000127-2"/>
    </source>
</evidence>
<organism evidence="17 18">
    <name type="scientific">Holothuria leucospilota</name>
    <name type="common">Black long sea cucumber</name>
    <name type="synonym">Mertensiothuria leucospilota</name>
    <dbReference type="NCBI Taxonomy" id="206669"/>
    <lineage>
        <taxon>Eukaryota</taxon>
        <taxon>Metazoa</taxon>
        <taxon>Echinodermata</taxon>
        <taxon>Eleutherozoa</taxon>
        <taxon>Echinozoa</taxon>
        <taxon>Holothuroidea</taxon>
        <taxon>Aspidochirotacea</taxon>
        <taxon>Aspidochirotida</taxon>
        <taxon>Holothuriidae</taxon>
        <taxon>Holothuria</taxon>
    </lineage>
</organism>
<reference evidence="17" key="1">
    <citation type="submission" date="2021-10" db="EMBL/GenBank/DDBJ databases">
        <title>Tropical sea cucumber genome reveals ecological adaptation and Cuvierian tubules defense mechanism.</title>
        <authorList>
            <person name="Chen T."/>
        </authorList>
    </citation>
    <scope>NUCLEOTIDE SEQUENCE</scope>
    <source>
        <strain evidence="17">Nanhai2018</strain>
        <tissue evidence="17">Muscle</tissue>
    </source>
</reference>
<feature type="binding site" evidence="14">
    <location>
        <position position="96"/>
    </location>
    <ligand>
        <name>[2Fe-2S] cluster</name>
        <dbReference type="ChEBI" id="CHEBI:190135"/>
        <label>2</label>
    </ligand>
</feature>
<comment type="cofactor">
    <cofactor evidence="14">
        <name>Mo-molybdopterin</name>
        <dbReference type="ChEBI" id="CHEBI:71302"/>
    </cofactor>
    <text evidence="14">Binds 1 Mo-molybdopterin (Mo-MPT) cofactor per subunit.</text>
</comment>
<dbReference type="SMART" id="SM01092">
    <property type="entry name" value="CO_deh_flav_C"/>
    <property type="match status" value="1"/>
</dbReference>
<dbReference type="InterPro" id="IPR036884">
    <property type="entry name" value="2Fe-2S-bd_dom_sf"/>
</dbReference>
<feature type="binding site" evidence="14">
    <location>
        <position position="1029"/>
    </location>
    <ligand>
        <name>Mo-molybdopterin</name>
        <dbReference type="ChEBI" id="CHEBI:71302"/>
    </ligand>
    <ligandPart>
        <name>Mo</name>
        <dbReference type="ChEBI" id="CHEBI:28685"/>
    </ligandPart>
</feature>
<keyword evidence="10 14" id="KW-0411">Iron-sulfur</keyword>
<feature type="binding site" evidence="13">
    <location>
        <begin position="293"/>
        <end position="297"/>
    </location>
    <ligand>
        <name>FAD</name>
        <dbReference type="ChEBI" id="CHEBI:57692"/>
    </ligand>
</feature>
<protein>
    <submittedName>
        <fullName evidence="17">Xanthine dehydrogenase/oxidase</fullName>
    </submittedName>
</protein>
<dbReference type="SMART" id="SM01008">
    <property type="entry name" value="Ald_Xan_dh_C"/>
    <property type="match status" value="1"/>
</dbReference>
<dbReference type="FunFam" id="3.30.465.10:FF:000004">
    <property type="entry name" value="Xanthine dehydrogenase/oxidase"/>
    <property type="match status" value="1"/>
</dbReference>
<evidence type="ECO:0000256" key="2">
    <source>
        <dbReference type="ARBA" id="ARBA00006849"/>
    </source>
</evidence>
<gene>
    <name evidence="17" type="ORF">HOLleu_08290</name>
</gene>
<evidence type="ECO:0000256" key="12">
    <source>
        <dbReference type="PIRSR" id="PIRSR000127-1"/>
    </source>
</evidence>
<feature type="binding site" evidence="13">
    <location>
        <position position="368"/>
    </location>
    <ligand>
        <name>FAD</name>
        <dbReference type="ChEBI" id="CHEBI:57692"/>
    </ligand>
</feature>
<feature type="compositionally biased region" description="Polar residues" evidence="15">
    <location>
        <begin position="1014"/>
        <end position="1032"/>
    </location>
</feature>
<feature type="binding site" evidence="13">
    <location>
        <position position="862"/>
    </location>
    <ligand>
        <name>substrate</name>
    </ligand>
</feature>
<dbReference type="Gene3D" id="3.10.20.30">
    <property type="match status" value="1"/>
</dbReference>
<dbReference type="FunFam" id="3.30.43.10:FF:000001">
    <property type="entry name" value="Xanthine dehydrogenase/oxidase"/>
    <property type="match status" value="1"/>
</dbReference>
<keyword evidence="18" id="KW-1185">Reference proteome</keyword>
<keyword evidence="8" id="KW-0560">Oxidoreductase</keyword>
<dbReference type="InterPro" id="IPR002888">
    <property type="entry name" value="2Fe-2S-bd"/>
</dbReference>
<dbReference type="Gene3D" id="3.30.465.10">
    <property type="match status" value="1"/>
</dbReference>
<dbReference type="Pfam" id="PF01799">
    <property type="entry name" value="Fer2_2"/>
    <property type="match status" value="1"/>
</dbReference>
<evidence type="ECO:0000256" key="5">
    <source>
        <dbReference type="ARBA" id="ARBA00022714"/>
    </source>
</evidence>
<keyword evidence="6 14" id="KW-0479">Metal-binding</keyword>
<feature type="domain" description="FAD-binding PCMH-type" evidence="16">
    <location>
        <begin position="175"/>
        <end position="360"/>
    </location>
</feature>
<dbReference type="FunFam" id="3.30.365.10:FF:000004">
    <property type="entry name" value="Xanthine dehydrogenase oxidase"/>
    <property type="match status" value="1"/>
</dbReference>
<evidence type="ECO:0000256" key="15">
    <source>
        <dbReference type="SAM" id="MobiDB-lite"/>
    </source>
</evidence>
<feature type="binding site" evidence="13">
    <location>
        <begin position="203"/>
        <end position="210"/>
    </location>
    <ligand>
        <name>FAD</name>
        <dbReference type="ChEBI" id="CHEBI:57692"/>
    </ligand>
</feature>
<dbReference type="FunFam" id="3.30.365.10:FF:000001">
    <property type="entry name" value="Xanthine dehydrogenase oxidase"/>
    <property type="match status" value="1"/>
</dbReference>
<evidence type="ECO:0000256" key="11">
    <source>
        <dbReference type="ARBA" id="ARBA00034078"/>
    </source>
</evidence>
<dbReference type="GO" id="GO:0016491">
    <property type="term" value="F:oxidoreductase activity"/>
    <property type="evidence" value="ECO:0007669"/>
    <property type="project" value="UniProtKB-KW"/>
</dbReference>
<evidence type="ECO:0000313" key="17">
    <source>
        <dbReference type="EMBL" id="KAJ8045307.1"/>
    </source>
</evidence>
<dbReference type="PROSITE" id="PS51387">
    <property type="entry name" value="FAD_PCMH"/>
    <property type="match status" value="1"/>
</dbReference>
<comment type="cofactor">
    <cofactor evidence="11">
        <name>[2Fe-2S] cluster</name>
        <dbReference type="ChEBI" id="CHEBI:190135"/>
    </cofactor>
</comment>
<feature type="region of interest" description="Disordered" evidence="15">
    <location>
        <begin position="1013"/>
        <end position="1032"/>
    </location>
</feature>
<feature type="binding site" evidence="14">
    <location>
        <position position="715"/>
    </location>
    <ligand>
        <name>Mo-molybdopterin</name>
        <dbReference type="ChEBI" id="CHEBI:71302"/>
    </ligand>
    <ligandPart>
        <name>Mo</name>
        <dbReference type="ChEBI" id="CHEBI:28685"/>
    </ligandPart>
</feature>
<dbReference type="InterPro" id="IPR002346">
    <property type="entry name" value="Mopterin_DH_FAD-bd"/>
</dbReference>
<evidence type="ECO:0000256" key="9">
    <source>
        <dbReference type="ARBA" id="ARBA00023004"/>
    </source>
</evidence>
<feature type="binding site" evidence="14">
    <location>
        <position position="59"/>
    </location>
    <ligand>
        <name>[2Fe-2S] cluster</name>
        <dbReference type="ChEBI" id="CHEBI:190135"/>
        <label>2</label>
    </ligand>
</feature>
<dbReference type="PIRSF" id="PIRSF000127">
    <property type="entry name" value="Xanthine_DH"/>
    <property type="match status" value="1"/>
</dbReference>
<evidence type="ECO:0000256" key="4">
    <source>
        <dbReference type="ARBA" id="ARBA00022630"/>
    </source>
</evidence>